<name>A0A6A6DCX2_9PEZI</name>
<dbReference type="AlphaFoldDB" id="A0A6A6DCX2"/>
<organism evidence="1 2">
    <name type="scientific">Zopfia rhizophila CBS 207.26</name>
    <dbReference type="NCBI Taxonomy" id="1314779"/>
    <lineage>
        <taxon>Eukaryota</taxon>
        <taxon>Fungi</taxon>
        <taxon>Dikarya</taxon>
        <taxon>Ascomycota</taxon>
        <taxon>Pezizomycotina</taxon>
        <taxon>Dothideomycetes</taxon>
        <taxon>Dothideomycetes incertae sedis</taxon>
        <taxon>Zopfiaceae</taxon>
        <taxon>Zopfia</taxon>
    </lineage>
</organism>
<protein>
    <recommendedName>
        <fullName evidence="3">hAT-like transposase RNase-H fold domain-containing protein</fullName>
    </recommendedName>
</protein>
<dbReference type="OrthoDB" id="3939010at2759"/>
<reference evidence="1" key="1">
    <citation type="journal article" date="2020" name="Stud. Mycol.">
        <title>101 Dothideomycetes genomes: a test case for predicting lifestyles and emergence of pathogens.</title>
        <authorList>
            <person name="Haridas S."/>
            <person name="Albert R."/>
            <person name="Binder M."/>
            <person name="Bloem J."/>
            <person name="Labutti K."/>
            <person name="Salamov A."/>
            <person name="Andreopoulos B."/>
            <person name="Baker S."/>
            <person name="Barry K."/>
            <person name="Bills G."/>
            <person name="Bluhm B."/>
            <person name="Cannon C."/>
            <person name="Castanera R."/>
            <person name="Culley D."/>
            <person name="Daum C."/>
            <person name="Ezra D."/>
            <person name="Gonzalez J."/>
            <person name="Henrissat B."/>
            <person name="Kuo A."/>
            <person name="Liang C."/>
            <person name="Lipzen A."/>
            <person name="Lutzoni F."/>
            <person name="Magnuson J."/>
            <person name="Mondo S."/>
            <person name="Nolan M."/>
            <person name="Ohm R."/>
            <person name="Pangilinan J."/>
            <person name="Park H.-J."/>
            <person name="Ramirez L."/>
            <person name="Alfaro M."/>
            <person name="Sun H."/>
            <person name="Tritt A."/>
            <person name="Yoshinaga Y."/>
            <person name="Zwiers L.-H."/>
            <person name="Turgeon B."/>
            <person name="Goodwin S."/>
            <person name="Spatafora J."/>
            <person name="Crous P."/>
            <person name="Grigoriev I."/>
        </authorList>
    </citation>
    <scope>NUCLEOTIDE SEQUENCE</scope>
    <source>
        <strain evidence="1">CBS 207.26</strain>
    </source>
</reference>
<dbReference type="Proteomes" id="UP000800200">
    <property type="component" value="Unassembled WGS sequence"/>
</dbReference>
<accession>A0A6A6DCX2</accession>
<evidence type="ECO:0008006" key="3">
    <source>
        <dbReference type="Google" id="ProtNLM"/>
    </source>
</evidence>
<evidence type="ECO:0000313" key="1">
    <source>
        <dbReference type="EMBL" id="KAF2177321.1"/>
    </source>
</evidence>
<dbReference type="EMBL" id="ML994690">
    <property type="protein sequence ID" value="KAF2177321.1"/>
    <property type="molecule type" value="Genomic_DNA"/>
</dbReference>
<keyword evidence="2" id="KW-1185">Reference proteome</keyword>
<proteinExistence type="predicted"/>
<sequence length="86" mass="10187">LETMDFLIGHIKKKQDKHKGNENLSTSLLTMWFVFNKYYKLTNKTPVYAAALMLNPCNQRAYLTTKWRAIEQTYFRTINRAVNAIR</sequence>
<evidence type="ECO:0000313" key="2">
    <source>
        <dbReference type="Proteomes" id="UP000800200"/>
    </source>
</evidence>
<feature type="non-terminal residue" evidence="1">
    <location>
        <position position="1"/>
    </location>
</feature>
<gene>
    <name evidence="1" type="ORF">K469DRAFT_603660</name>
</gene>